<accession>A3IWR2</accession>
<dbReference type="RefSeq" id="WP_008277819.1">
    <property type="nucleotide sequence ID" value="NZ_AAXW01000055.1"/>
</dbReference>
<proteinExistence type="predicted"/>
<dbReference type="AlphaFoldDB" id="A3IWR2"/>
<reference evidence="2 3" key="1">
    <citation type="submission" date="2007-03" db="EMBL/GenBank/DDBJ databases">
        <authorList>
            <person name="Stal L."/>
            <person name="Ferriera S."/>
            <person name="Johnson J."/>
            <person name="Kravitz S."/>
            <person name="Beeson K."/>
            <person name="Sutton G."/>
            <person name="Rogers Y.-H."/>
            <person name="Friedman R."/>
            <person name="Frazier M."/>
            <person name="Venter J.C."/>
        </authorList>
    </citation>
    <scope>NUCLEOTIDE SEQUENCE [LARGE SCALE GENOMIC DNA]</scope>
    <source>
        <strain evidence="2 3">CCY0110</strain>
    </source>
</reference>
<dbReference type="Pfam" id="PF07589">
    <property type="entry name" value="PEP-CTERM"/>
    <property type="match status" value="1"/>
</dbReference>
<evidence type="ECO:0000313" key="3">
    <source>
        <dbReference type="Proteomes" id="UP000003781"/>
    </source>
</evidence>
<dbReference type="Proteomes" id="UP000003781">
    <property type="component" value="Unassembled WGS sequence"/>
</dbReference>
<dbReference type="EMBL" id="AAXW01000055">
    <property type="protein sequence ID" value="EAZ89067.1"/>
    <property type="molecule type" value="Genomic_DNA"/>
</dbReference>
<evidence type="ECO:0000313" key="2">
    <source>
        <dbReference type="EMBL" id="EAZ89067.1"/>
    </source>
</evidence>
<keyword evidence="3" id="KW-1185">Reference proteome</keyword>
<name>A3IWR2_9CHRO</name>
<dbReference type="eggNOG" id="ENOG50320GB">
    <property type="taxonomic scope" value="Bacteria"/>
</dbReference>
<feature type="domain" description="Ice-binding protein C-terminal" evidence="1">
    <location>
        <begin position="223"/>
        <end position="246"/>
    </location>
</feature>
<protein>
    <recommendedName>
        <fullName evidence="1">Ice-binding protein C-terminal domain-containing protein</fullName>
    </recommendedName>
</protein>
<organism evidence="2 3">
    <name type="scientific">Crocosphaera chwakensis CCY0110</name>
    <dbReference type="NCBI Taxonomy" id="391612"/>
    <lineage>
        <taxon>Bacteria</taxon>
        <taxon>Bacillati</taxon>
        <taxon>Cyanobacteriota</taxon>
        <taxon>Cyanophyceae</taxon>
        <taxon>Oscillatoriophycideae</taxon>
        <taxon>Chroococcales</taxon>
        <taxon>Aphanothecaceae</taxon>
        <taxon>Crocosphaera</taxon>
        <taxon>Crocosphaera chwakensis</taxon>
    </lineage>
</organism>
<evidence type="ECO:0000259" key="1">
    <source>
        <dbReference type="Pfam" id="PF07589"/>
    </source>
</evidence>
<gene>
    <name evidence="2" type="ORF">CY0110_08651</name>
</gene>
<dbReference type="NCBIfam" id="TIGR02595">
    <property type="entry name" value="PEP_CTERM"/>
    <property type="match status" value="1"/>
</dbReference>
<comment type="caution">
    <text evidence="2">The sequence shown here is derived from an EMBL/GenBank/DDBJ whole genome shotgun (WGS) entry which is preliminary data.</text>
</comment>
<sequence length="250" mass="27305">MKHQNIHFSFLTRTVSYLSLTCATTLALVTGINPEVKAATIEFDADMYAYSNPNTCTPKLAPDNKCFVEDGFNVEAFSGRNTGSTGSDPGHFHEGGHFHASNSYEAQHFSAVDRLLGVYLTLANGGTFSLESLDYQLRDNTRAISGYSTDDTKILISTTFDPTQPVLGQFTEVSVGNELGLPFQTLNLTDFQNITQVYIASSGDVNFDNLTTTEIPENNDPNSVPEPGTLVGLLTLGSMGFCFRRKESQR</sequence>
<dbReference type="OrthoDB" id="460769at2"/>
<dbReference type="InterPro" id="IPR013424">
    <property type="entry name" value="Ice-binding_C"/>
</dbReference>